<dbReference type="InterPro" id="IPR011050">
    <property type="entry name" value="Pectin_lyase_fold/virulence"/>
</dbReference>
<dbReference type="Proteomes" id="UP000682843">
    <property type="component" value="Chromosome"/>
</dbReference>
<sequence length="760" mass="76647">MSGLSGTASLEVTSGTTTLSGTNIYTGATLVTSGTLIGTANAFSADSETTVAADGTLDLGGFAQNIAKVNLAGGYLQYGTLTGAITSTGGIMIDIGGIASFTLNSGDAMLRGANTFTGDTTLNGGTLRVGNDYTLSQGSLTTVNSGAVLDLGATLQAVDKLVLAGGTLKNGALAGDIFSEGGIIANMSGAASLTTTAGLTTLSGSIDYTGATNVNGGRLAVNTTLLTSALTVNTGGEIGGNGTVGNLTINGGTLAPGNSIGTLTVQGSLTLDAASHYMVEVSPTNADRVNVTDIAKLGNATVNAHFAPGSYIAKTYTILNAAGGIDGKFGAQVNTDLPSSFNSTLGYDGNNVYLYLALNYDPPTFGGGLSGNQRHVANALVGYYDATGGIPLAFGALTPMGLTQVSGETATGAQQTTFDAMSQFMGVMTDPFTAGRNMAGQGAAAFAEDDAMAYAPRGRDIRDALAMATKAAPVVPAFEGYWNVWAAGVGGTRSTDGHALTGSNTTTSRIAGSVVGADYRIAPNTIAGLSMAGGGTSFSVANGGSGSTDLFQAGAFLRHHVGSAYVTAAAAYGWQNISTDRIMTAAGSDRLHAQFTAHAYSGRVELGNRLVMPWIGGFGLTPFAAAQVTALDLPAYAEQAAGASLFTLDYAAKTAISTRTELGLRGDKSFAMQDAILTLRGRAAWAHDFNRDRSVAAAFQSLPGASFVVNGAQQAANTALTSASAEIAFSNGISLSATFDGEFSDVTQSYAGKGVVRYAW</sequence>
<keyword evidence="1" id="KW-0732">Signal</keyword>
<evidence type="ECO:0000313" key="3">
    <source>
        <dbReference type="EMBL" id="QUS39266.1"/>
    </source>
</evidence>
<dbReference type="Gene3D" id="2.40.128.130">
    <property type="entry name" value="Autotransporter beta-domain"/>
    <property type="match status" value="1"/>
</dbReference>
<protein>
    <submittedName>
        <fullName evidence="3">Autotransporter domain-containing protein</fullName>
    </submittedName>
</protein>
<dbReference type="NCBIfam" id="TIGR02601">
    <property type="entry name" value="autotrns_rpt"/>
    <property type="match status" value="1"/>
</dbReference>
<dbReference type="Pfam" id="PF12951">
    <property type="entry name" value="PATR"/>
    <property type="match status" value="3"/>
</dbReference>
<dbReference type="InterPro" id="IPR036709">
    <property type="entry name" value="Autotransporte_beta_dom_sf"/>
</dbReference>
<reference evidence="3 4" key="1">
    <citation type="submission" date="2019-02" db="EMBL/GenBank/DDBJ databases">
        <title>Emended description of the genus Rhodopseudomonas and description of Rhodopseudomonas albus sp. nov., a non-phototrophic, heavy-metal-tolerant bacterium isolated from garden soil.</title>
        <authorList>
            <person name="Bao Z."/>
            <person name="Cao W.W."/>
            <person name="Sato Y."/>
            <person name="Nishizawa T."/>
            <person name="Zhao J."/>
            <person name="Guo Y."/>
            <person name="Ohta H."/>
        </authorList>
    </citation>
    <scope>NUCLEOTIDE SEQUENCE [LARGE SCALE GENOMIC DNA]</scope>
    <source>
        <strain evidence="3 4">SK50-23</strain>
    </source>
</reference>
<evidence type="ECO:0000259" key="2">
    <source>
        <dbReference type="PROSITE" id="PS51208"/>
    </source>
</evidence>
<dbReference type="InterPro" id="IPR013425">
    <property type="entry name" value="Autotrns_rpt"/>
</dbReference>
<keyword evidence="4" id="KW-1185">Reference proteome</keyword>
<dbReference type="RefSeq" id="WP_211912808.1">
    <property type="nucleotide sequence ID" value="NZ_CP036498.1"/>
</dbReference>
<accession>A0ABX8A8D6</accession>
<evidence type="ECO:0000256" key="1">
    <source>
        <dbReference type="ARBA" id="ARBA00022729"/>
    </source>
</evidence>
<organism evidence="3 4">
    <name type="scientific">Tardiphaga alba</name>
    <dbReference type="NCBI Taxonomy" id="340268"/>
    <lineage>
        <taxon>Bacteria</taxon>
        <taxon>Pseudomonadati</taxon>
        <taxon>Pseudomonadota</taxon>
        <taxon>Alphaproteobacteria</taxon>
        <taxon>Hyphomicrobiales</taxon>
        <taxon>Nitrobacteraceae</taxon>
        <taxon>Tardiphaga</taxon>
    </lineage>
</organism>
<dbReference type="SUPFAM" id="SSF51126">
    <property type="entry name" value="Pectin lyase-like"/>
    <property type="match status" value="1"/>
</dbReference>
<feature type="domain" description="Autotransporter" evidence="2">
    <location>
        <begin position="477"/>
        <end position="760"/>
    </location>
</feature>
<dbReference type="InterPro" id="IPR005546">
    <property type="entry name" value="Autotransporte_beta"/>
</dbReference>
<dbReference type="EMBL" id="CP036498">
    <property type="protein sequence ID" value="QUS39266.1"/>
    <property type="molecule type" value="Genomic_DNA"/>
</dbReference>
<evidence type="ECO:0000313" key="4">
    <source>
        <dbReference type="Proteomes" id="UP000682843"/>
    </source>
</evidence>
<name>A0ABX8A8D6_9BRAD</name>
<gene>
    <name evidence="3" type="ORF">RPMA_10770</name>
</gene>
<proteinExistence type="predicted"/>
<dbReference type="Pfam" id="PF03797">
    <property type="entry name" value="Autotransporter"/>
    <property type="match status" value="1"/>
</dbReference>
<dbReference type="PROSITE" id="PS51208">
    <property type="entry name" value="AUTOTRANSPORTER"/>
    <property type="match status" value="1"/>
</dbReference>
<dbReference type="SUPFAM" id="SSF103515">
    <property type="entry name" value="Autotransporter"/>
    <property type="match status" value="1"/>
</dbReference>
<dbReference type="SMART" id="SM00869">
    <property type="entry name" value="Autotransporter"/>
    <property type="match status" value="1"/>
</dbReference>